<comment type="catalytic activity">
    <reaction evidence="12">
        <text>a hydroperoxide + [thioredoxin]-dithiol = an alcohol + [thioredoxin]-disulfide + H2O</text>
        <dbReference type="Rhea" id="RHEA:62620"/>
        <dbReference type="Rhea" id="RHEA-COMP:10698"/>
        <dbReference type="Rhea" id="RHEA-COMP:10700"/>
        <dbReference type="ChEBI" id="CHEBI:15377"/>
        <dbReference type="ChEBI" id="CHEBI:29950"/>
        <dbReference type="ChEBI" id="CHEBI:30879"/>
        <dbReference type="ChEBI" id="CHEBI:35924"/>
        <dbReference type="ChEBI" id="CHEBI:50058"/>
        <dbReference type="EC" id="1.11.1.24"/>
    </reaction>
</comment>
<evidence type="ECO:0000256" key="12">
    <source>
        <dbReference type="ARBA" id="ARBA00049091"/>
    </source>
</evidence>
<dbReference type="RefSeq" id="XP_017987723.1">
    <property type="nucleotide sequence ID" value="XM_018131699.1"/>
</dbReference>
<dbReference type="PANTHER" id="PTHR42801:SF23">
    <property type="entry name" value="PEROXIREDOXIN DOT5"/>
    <property type="match status" value="1"/>
</dbReference>
<evidence type="ECO:0000256" key="5">
    <source>
        <dbReference type="ARBA" id="ARBA00022862"/>
    </source>
</evidence>
<dbReference type="Proteomes" id="UP000243052">
    <property type="component" value="Chromosome iv"/>
</dbReference>
<evidence type="ECO:0000256" key="8">
    <source>
        <dbReference type="ARBA" id="ARBA00023242"/>
    </source>
</evidence>
<evidence type="ECO:0000256" key="14">
    <source>
        <dbReference type="SAM" id="MobiDB-lite"/>
    </source>
</evidence>
<accession>A0A0X8HSN2</accession>
<evidence type="ECO:0000256" key="11">
    <source>
        <dbReference type="ARBA" id="ARBA00038489"/>
    </source>
</evidence>
<dbReference type="AlphaFoldDB" id="A0A0X8HSN2"/>
<reference evidence="16 17" key="1">
    <citation type="submission" date="2016-01" db="EMBL/GenBank/DDBJ databases">
        <title>Genome sequence of the yeast Holleya sinecauda.</title>
        <authorList>
            <person name="Dietrich F.S."/>
        </authorList>
    </citation>
    <scope>NUCLEOTIDE SEQUENCE [LARGE SCALE GENOMIC DNA]</scope>
    <source>
        <strain evidence="16 17">ATCC 58844</strain>
    </source>
</reference>
<dbReference type="Pfam" id="PF00578">
    <property type="entry name" value="AhpC-TSA"/>
    <property type="match status" value="1"/>
</dbReference>
<dbReference type="GO" id="GO:0008379">
    <property type="term" value="F:thioredoxin peroxidase activity"/>
    <property type="evidence" value="ECO:0007669"/>
    <property type="project" value="TreeGrafter"/>
</dbReference>
<dbReference type="GO" id="GO:0045454">
    <property type="term" value="P:cell redox homeostasis"/>
    <property type="evidence" value="ECO:0007669"/>
    <property type="project" value="TreeGrafter"/>
</dbReference>
<feature type="compositionally biased region" description="Basic and acidic residues" evidence="14">
    <location>
        <begin position="55"/>
        <end position="91"/>
    </location>
</feature>
<dbReference type="GO" id="GO:0005634">
    <property type="term" value="C:nucleus"/>
    <property type="evidence" value="ECO:0007669"/>
    <property type="project" value="UniProtKB-SubCell"/>
</dbReference>
<dbReference type="Gene3D" id="3.40.30.10">
    <property type="entry name" value="Glutaredoxin"/>
    <property type="match status" value="1"/>
</dbReference>
<evidence type="ECO:0000256" key="10">
    <source>
        <dbReference type="ARBA" id="ARBA00032824"/>
    </source>
</evidence>
<dbReference type="GO" id="GO:0034599">
    <property type="term" value="P:cellular response to oxidative stress"/>
    <property type="evidence" value="ECO:0007669"/>
    <property type="project" value="UniProtKB-ARBA"/>
</dbReference>
<keyword evidence="7" id="KW-1015">Disulfide bond</keyword>
<keyword evidence="5" id="KW-0049">Antioxidant</keyword>
<evidence type="ECO:0000256" key="6">
    <source>
        <dbReference type="ARBA" id="ARBA00023002"/>
    </source>
</evidence>
<evidence type="ECO:0000256" key="1">
    <source>
        <dbReference type="ARBA" id="ARBA00004123"/>
    </source>
</evidence>
<comment type="subunit">
    <text evidence="2">Monomer.</text>
</comment>
<comment type="similarity">
    <text evidence="11">Belongs to the peroxiredoxin family. BCP/PrxQ subfamily.</text>
</comment>
<dbReference type="EC" id="1.11.1.24" evidence="3"/>
<comment type="subcellular location">
    <subcellularLocation>
        <location evidence="1">Nucleus</location>
    </subcellularLocation>
</comment>
<name>A0A0X8HSN2_9SACH</name>
<dbReference type="GeneID" id="28723987"/>
<dbReference type="CDD" id="cd03017">
    <property type="entry name" value="PRX_BCP"/>
    <property type="match status" value="1"/>
</dbReference>
<evidence type="ECO:0000256" key="2">
    <source>
        <dbReference type="ARBA" id="ARBA00011245"/>
    </source>
</evidence>
<dbReference type="PROSITE" id="PS51352">
    <property type="entry name" value="THIOREDOXIN_2"/>
    <property type="match status" value="1"/>
</dbReference>
<evidence type="ECO:0000256" key="3">
    <source>
        <dbReference type="ARBA" id="ARBA00013017"/>
    </source>
</evidence>
<dbReference type="FunFam" id="3.40.30.10:FF:000157">
    <property type="entry name" value="DOT5p Nuclear thiol peroxidase"/>
    <property type="match status" value="1"/>
</dbReference>
<dbReference type="InterPro" id="IPR013766">
    <property type="entry name" value="Thioredoxin_domain"/>
</dbReference>
<dbReference type="EMBL" id="CP014244">
    <property type="protein sequence ID" value="AMD20727.1"/>
    <property type="molecule type" value="Genomic_DNA"/>
</dbReference>
<protein>
    <recommendedName>
        <fullName evidence="3">thioredoxin-dependent peroxiredoxin</fullName>
        <ecNumber evidence="3">1.11.1.24</ecNumber>
    </recommendedName>
    <alternativeName>
        <fullName evidence="13">Nuclear thiol peroxidase</fullName>
    </alternativeName>
    <alternativeName>
        <fullName evidence="10">Thioredoxin peroxidase</fullName>
    </alternativeName>
</protein>
<dbReference type="SUPFAM" id="SSF52833">
    <property type="entry name" value="Thioredoxin-like"/>
    <property type="match status" value="1"/>
</dbReference>
<dbReference type="InterPro" id="IPR036249">
    <property type="entry name" value="Thioredoxin-like_sf"/>
</dbReference>
<dbReference type="InterPro" id="IPR000866">
    <property type="entry name" value="AhpC/TSA"/>
</dbReference>
<evidence type="ECO:0000256" key="9">
    <source>
        <dbReference type="ARBA" id="ARBA00023284"/>
    </source>
</evidence>
<dbReference type="PANTHER" id="PTHR42801">
    <property type="entry name" value="THIOREDOXIN-DEPENDENT PEROXIDE REDUCTASE"/>
    <property type="match status" value="1"/>
</dbReference>
<evidence type="ECO:0000259" key="15">
    <source>
        <dbReference type="PROSITE" id="PS51352"/>
    </source>
</evidence>
<keyword evidence="17" id="KW-1185">Reference proteome</keyword>
<gene>
    <name evidence="16" type="ORF">AW171_hschr42634</name>
</gene>
<evidence type="ECO:0000256" key="4">
    <source>
        <dbReference type="ARBA" id="ARBA00022559"/>
    </source>
</evidence>
<keyword evidence="6" id="KW-0560">Oxidoreductase</keyword>
<evidence type="ECO:0000313" key="17">
    <source>
        <dbReference type="Proteomes" id="UP000243052"/>
    </source>
</evidence>
<evidence type="ECO:0000256" key="13">
    <source>
        <dbReference type="ARBA" id="ARBA00077538"/>
    </source>
</evidence>
<proteinExistence type="inferred from homology"/>
<evidence type="ECO:0000256" key="7">
    <source>
        <dbReference type="ARBA" id="ARBA00023157"/>
    </source>
</evidence>
<keyword evidence="8" id="KW-0539">Nucleus</keyword>
<keyword evidence="4" id="KW-0575">Peroxidase</keyword>
<sequence>MGNALRRSTRLASKKIDLDSVDGVKQQVEIHKTLVKKAVATKRNNVKVSKPPKKVSADSKPLPKEPKLVPKESKPVSKESKHLTKESKPVSKETKELEVGDILPHIKLKNQEDEDIDLWKIAKDKPVILFAYPKASTPGCTRQACGYRDNYEELRKHAVIFGISADSVKSQKNFQLKQRLPFDLLSDPSREFLGILGAKKTPQSGVIRSHWIFANGILKVKRVKVSPEVSIADSKKEVLGVINELKSEA</sequence>
<evidence type="ECO:0000313" key="16">
    <source>
        <dbReference type="EMBL" id="AMD20727.1"/>
    </source>
</evidence>
<feature type="region of interest" description="Disordered" evidence="14">
    <location>
        <begin position="41"/>
        <end position="91"/>
    </location>
</feature>
<feature type="domain" description="Thioredoxin" evidence="15">
    <location>
        <begin position="97"/>
        <end position="247"/>
    </location>
</feature>
<organism evidence="16 17">
    <name type="scientific">Eremothecium sinecaudum</name>
    <dbReference type="NCBI Taxonomy" id="45286"/>
    <lineage>
        <taxon>Eukaryota</taxon>
        <taxon>Fungi</taxon>
        <taxon>Dikarya</taxon>
        <taxon>Ascomycota</taxon>
        <taxon>Saccharomycotina</taxon>
        <taxon>Saccharomycetes</taxon>
        <taxon>Saccharomycetales</taxon>
        <taxon>Saccharomycetaceae</taxon>
        <taxon>Eremothecium</taxon>
    </lineage>
</organism>
<dbReference type="GO" id="GO:0005737">
    <property type="term" value="C:cytoplasm"/>
    <property type="evidence" value="ECO:0007669"/>
    <property type="project" value="TreeGrafter"/>
</dbReference>
<dbReference type="OrthoDB" id="338622at2759"/>
<keyword evidence="9" id="KW-0676">Redox-active center</keyword>
<dbReference type="STRING" id="45286.A0A0X8HSN2"/>
<dbReference type="InterPro" id="IPR050924">
    <property type="entry name" value="Peroxiredoxin_BCP/PrxQ"/>
</dbReference>